<dbReference type="PROSITE" id="PS50011">
    <property type="entry name" value="PROTEIN_KINASE_DOM"/>
    <property type="match status" value="1"/>
</dbReference>
<dbReference type="InterPro" id="IPR011009">
    <property type="entry name" value="Kinase-like_dom_sf"/>
</dbReference>
<dbReference type="PANTHER" id="PTHR47976:SF116">
    <property type="entry name" value="RECEPTOR-LIKE SERINE_THREONINE-PROTEIN KINASE"/>
    <property type="match status" value="1"/>
</dbReference>
<dbReference type="InterPro" id="IPR000719">
    <property type="entry name" value="Prot_kinase_dom"/>
</dbReference>
<keyword evidence="1" id="KW-0732">Signal</keyword>
<dbReference type="SUPFAM" id="SSF56112">
    <property type="entry name" value="Protein kinase-like (PK-like)"/>
    <property type="match status" value="1"/>
</dbReference>
<dbReference type="Gene3D" id="1.10.510.10">
    <property type="entry name" value="Transferase(Phosphotransferase) domain 1"/>
    <property type="match status" value="1"/>
</dbReference>
<dbReference type="InterPro" id="IPR051343">
    <property type="entry name" value="G-type_lectin_kinases/EP1-like"/>
</dbReference>
<protein>
    <submittedName>
        <fullName evidence="3">G-type lectin S-receptor-like serine/threonine-protein kinase</fullName>
    </submittedName>
</protein>
<dbReference type="PANTHER" id="PTHR47976">
    <property type="entry name" value="G-TYPE LECTIN S-RECEPTOR-LIKE SERINE/THREONINE-PROTEIN KINASE SD2-5"/>
    <property type="match status" value="1"/>
</dbReference>
<evidence type="ECO:0000313" key="4">
    <source>
        <dbReference type="Proteomes" id="UP001604277"/>
    </source>
</evidence>
<feature type="domain" description="Protein kinase" evidence="2">
    <location>
        <begin position="1"/>
        <end position="107"/>
    </location>
</feature>
<dbReference type="Pfam" id="PF00069">
    <property type="entry name" value="Pkinase"/>
    <property type="match status" value="1"/>
</dbReference>
<evidence type="ECO:0000256" key="1">
    <source>
        <dbReference type="ARBA" id="ARBA00022729"/>
    </source>
</evidence>
<sequence length="107" mass="12084">MLRIARGLSYLHEKCRDCIIHFDIKPENILLGAELCPKVADFGLAKLVGHNFGRVLTTLRGTRGYLALEWIYGVAITTKTDVYSYGVMLFEFISERRNSKQSEDGDG</sequence>
<dbReference type="PROSITE" id="PS00108">
    <property type="entry name" value="PROTEIN_KINASE_ST"/>
    <property type="match status" value="1"/>
</dbReference>
<evidence type="ECO:0000313" key="3">
    <source>
        <dbReference type="EMBL" id="KAL2548192.1"/>
    </source>
</evidence>
<reference evidence="4" key="1">
    <citation type="submission" date="2024-07" db="EMBL/GenBank/DDBJ databases">
        <title>Two chromosome-level genome assemblies of Korean endemic species Abeliophyllum distichum and Forsythia ovata (Oleaceae).</title>
        <authorList>
            <person name="Jang H."/>
        </authorList>
    </citation>
    <scope>NUCLEOTIDE SEQUENCE [LARGE SCALE GENOMIC DNA]</scope>
</reference>
<name>A0ABD1WF58_9LAMI</name>
<dbReference type="Proteomes" id="UP001604277">
    <property type="component" value="Unassembled WGS sequence"/>
</dbReference>
<dbReference type="EMBL" id="JBFOLJ010000003">
    <property type="protein sequence ID" value="KAL2548192.1"/>
    <property type="molecule type" value="Genomic_DNA"/>
</dbReference>
<dbReference type="InterPro" id="IPR008271">
    <property type="entry name" value="Ser/Thr_kinase_AS"/>
</dbReference>
<gene>
    <name evidence="3" type="ORF">Fot_09722</name>
</gene>
<dbReference type="AlphaFoldDB" id="A0ABD1WF58"/>
<keyword evidence="4" id="KW-1185">Reference proteome</keyword>
<comment type="caution">
    <text evidence="3">The sequence shown here is derived from an EMBL/GenBank/DDBJ whole genome shotgun (WGS) entry which is preliminary data.</text>
</comment>
<proteinExistence type="predicted"/>
<evidence type="ECO:0000259" key="2">
    <source>
        <dbReference type="PROSITE" id="PS50011"/>
    </source>
</evidence>
<accession>A0ABD1WF58</accession>
<organism evidence="3 4">
    <name type="scientific">Forsythia ovata</name>
    <dbReference type="NCBI Taxonomy" id="205694"/>
    <lineage>
        <taxon>Eukaryota</taxon>
        <taxon>Viridiplantae</taxon>
        <taxon>Streptophyta</taxon>
        <taxon>Embryophyta</taxon>
        <taxon>Tracheophyta</taxon>
        <taxon>Spermatophyta</taxon>
        <taxon>Magnoliopsida</taxon>
        <taxon>eudicotyledons</taxon>
        <taxon>Gunneridae</taxon>
        <taxon>Pentapetalae</taxon>
        <taxon>asterids</taxon>
        <taxon>lamiids</taxon>
        <taxon>Lamiales</taxon>
        <taxon>Oleaceae</taxon>
        <taxon>Forsythieae</taxon>
        <taxon>Forsythia</taxon>
    </lineage>
</organism>